<dbReference type="EMBL" id="JBANRG010000043">
    <property type="protein sequence ID" value="KAK7446658.1"/>
    <property type="molecule type" value="Genomic_DNA"/>
</dbReference>
<protein>
    <submittedName>
        <fullName evidence="1">Uncharacterized protein</fullName>
    </submittedName>
</protein>
<name>A0ABR1J0U3_9AGAR</name>
<sequence>MFTFNMFMSDLSDGDWATFGHFLVEMAEFDILTNQTLYKDKIQGYFLTAEQQQQDFSSETTYGFAATRAYVAYHDDRFLQYAIDSWNSGRDYTMSDANIKAARLPPKTVELISECNNGK</sequence>
<reference evidence="1 2" key="1">
    <citation type="submission" date="2024-01" db="EMBL/GenBank/DDBJ databases">
        <title>A draft genome for the cacao thread blight pathogen Marasmiellus scandens.</title>
        <authorList>
            <person name="Baruah I.K."/>
            <person name="Leung J."/>
            <person name="Bukari Y."/>
            <person name="Amoako-Attah I."/>
            <person name="Meinhardt L.W."/>
            <person name="Bailey B.A."/>
            <person name="Cohen S.P."/>
        </authorList>
    </citation>
    <scope>NUCLEOTIDE SEQUENCE [LARGE SCALE GENOMIC DNA]</scope>
    <source>
        <strain evidence="1 2">GH-19</strain>
    </source>
</reference>
<organism evidence="1 2">
    <name type="scientific">Marasmiellus scandens</name>
    <dbReference type="NCBI Taxonomy" id="2682957"/>
    <lineage>
        <taxon>Eukaryota</taxon>
        <taxon>Fungi</taxon>
        <taxon>Dikarya</taxon>
        <taxon>Basidiomycota</taxon>
        <taxon>Agaricomycotina</taxon>
        <taxon>Agaricomycetes</taxon>
        <taxon>Agaricomycetidae</taxon>
        <taxon>Agaricales</taxon>
        <taxon>Marasmiineae</taxon>
        <taxon>Omphalotaceae</taxon>
        <taxon>Marasmiellus</taxon>
    </lineage>
</organism>
<evidence type="ECO:0000313" key="2">
    <source>
        <dbReference type="Proteomes" id="UP001498398"/>
    </source>
</evidence>
<comment type="caution">
    <text evidence="1">The sequence shown here is derived from an EMBL/GenBank/DDBJ whole genome shotgun (WGS) entry which is preliminary data.</text>
</comment>
<keyword evidence="2" id="KW-1185">Reference proteome</keyword>
<evidence type="ECO:0000313" key="1">
    <source>
        <dbReference type="EMBL" id="KAK7446658.1"/>
    </source>
</evidence>
<proteinExistence type="predicted"/>
<accession>A0ABR1J0U3</accession>
<gene>
    <name evidence="1" type="ORF">VKT23_014353</name>
</gene>
<dbReference type="Proteomes" id="UP001498398">
    <property type="component" value="Unassembled WGS sequence"/>
</dbReference>